<feature type="domain" description="PPM-type phosphatase" evidence="2">
    <location>
        <begin position="184"/>
        <end position="269"/>
    </location>
</feature>
<keyword evidence="4" id="KW-1185">Reference proteome</keyword>
<organism evidence="3 4">
    <name type="scientific">Streptomyces vulcanius</name>
    <dbReference type="NCBI Taxonomy" id="1441876"/>
    <lineage>
        <taxon>Bacteria</taxon>
        <taxon>Bacillati</taxon>
        <taxon>Actinomycetota</taxon>
        <taxon>Actinomycetes</taxon>
        <taxon>Kitasatosporales</taxon>
        <taxon>Streptomycetaceae</taxon>
        <taxon>Streptomyces</taxon>
    </lineage>
</organism>
<dbReference type="Proteomes" id="UP001595839">
    <property type="component" value="Unassembled WGS sequence"/>
</dbReference>
<feature type="coiled-coil region" evidence="1">
    <location>
        <begin position="113"/>
        <end position="140"/>
    </location>
</feature>
<accession>A0ABV9AW09</accession>
<dbReference type="InterPro" id="IPR001932">
    <property type="entry name" value="PPM-type_phosphatase-like_dom"/>
</dbReference>
<sequence>MTALVLGILLTVSVLGNALLLRLCTRDRRVRREAQAARAAELAGVEAERARQAQQWQTERTRQLAEWQNERAGLLGAVGESGSGLEHARAAQEAAEARAGQVTAEQAATEEELTVTRAARAAAEAEIRRLRSRLEEWEDAVPPAAEASTPAVPRELPLGRDAAADSVVDGADLGPLVVRAASVRGARHREDRQHRRDAVQLRLVDGAGAPVLLSAVAAGVPGAPLSQSGATAACRALVTQLSSGASPFGDGPFGAGDDASVTSALRAVLAGVANSVRLVGRANTAGVVSGGEDAQVATSLYGLLSQLGDRRERQHLVFGVGAARLLRLRAEDDPADDAPRWTPLVTPDAESSVRRLPDVAEDGSDVVWQRVSTRPGDVLVLASGPMAQLLDRQDVADWYVRRWYGRQPFLTTFLSDVNANIRDGGGDRSVVCLWDHGHTAATWS</sequence>
<evidence type="ECO:0000256" key="1">
    <source>
        <dbReference type="SAM" id="Coils"/>
    </source>
</evidence>
<evidence type="ECO:0000313" key="4">
    <source>
        <dbReference type="Proteomes" id="UP001595839"/>
    </source>
</evidence>
<dbReference type="Pfam" id="PF13672">
    <property type="entry name" value="PP2C_2"/>
    <property type="match status" value="1"/>
</dbReference>
<proteinExistence type="predicted"/>
<comment type="caution">
    <text evidence="3">The sequence shown here is derived from an EMBL/GenBank/DDBJ whole genome shotgun (WGS) entry which is preliminary data.</text>
</comment>
<name>A0ABV9AW09_9ACTN</name>
<evidence type="ECO:0000259" key="2">
    <source>
        <dbReference type="Pfam" id="PF13672"/>
    </source>
</evidence>
<dbReference type="EMBL" id="JBHSFK010000016">
    <property type="protein sequence ID" value="MFC4502693.1"/>
    <property type="molecule type" value="Genomic_DNA"/>
</dbReference>
<protein>
    <submittedName>
        <fullName evidence="3">Protein phosphatase 2C domain-containing protein</fullName>
    </submittedName>
</protein>
<evidence type="ECO:0000313" key="3">
    <source>
        <dbReference type="EMBL" id="MFC4502693.1"/>
    </source>
</evidence>
<keyword evidence="1" id="KW-0175">Coiled coil</keyword>
<reference evidence="4" key="1">
    <citation type="journal article" date="2019" name="Int. J. Syst. Evol. Microbiol.">
        <title>The Global Catalogue of Microorganisms (GCM) 10K type strain sequencing project: providing services to taxonomists for standard genome sequencing and annotation.</title>
        <authorList>
            <consortium name="The Broad Institute Genomics Platform"/>
            <consortium name="The Broad Institute Genome Sequencing Center for Infectious Disease"/>
            <person name="Wu L."/>
            <person name="Ma J."/>
        </authorList>
    </citation>
    <scope>NUCLEOTIDE SEQUENCE [LARGE SCALE GENOMIC DNA]</scope>
    <source>
        <strain evidence="4">CGMCC 4.7177</strain>
    </source>
</reference>
<gene>
    <name evidence="3" type="ORF">ACFPIH_24800</name>
</gene>
<dbReference type="RefSeq" id="WP_381168706.1">
    <property type="nucleotide sequence ID" value="NZ_JBHSFK010000016.1"/>
</dbReference>